<keyword evidence="7" id="KW-1278">Translocase</keyword>
<dbReference type="InterPro" id="IPR011868">
    <property type="entry name" value="ModC_ABC_ATP-bd"/>
</dbReference>
<evidence type="ECO:0000256" key="9">
    <source>
        <dbReference type="PROSITE-ProRule" id="PRU01213"/>
    </source>
</evidence>
<evidence type="ECO:0000256" key="7">
    <source>
        <dbReference type="ARBA" id="ARBA00022967"/>
    </source>
</evidence>
<dbReference type="Pfam" id="PF03459">
    <property type="entry name" value="TOBE"/>
    <property type="match status" value="1"/>
</dbReference>
<dbReference type="PROSITE" id="PS00211">
    <property type="entry name" value="ABC_TRANSPORTER_1"/>
    <property type="match status" value="1"/>
</dbReference>
<evidence type="ECO:0000256" key="8">
    <source>
        <dbReference type="ARBA" id="ARBA00023136"/>
    </source>
</evidence>
<dbReference type="InterPro" id="IPR017871">
    <property type="entry name" value="ABC_transporter-like_CS"/>
</dbReference>
<keyword evidence="8" id="KW-0472">Membrane</keyword>
<dbReference type="EMBL" id="JBHUII010000004">
    <property type="protein sequence ID" value="MFD2206275.1"/>
    <property type="molecule type" value="Genomic_DNA"/>
</dbReference>
<keyword evidence="2" id="KW-1003">Cell membrane</keyword>
<gene>
    <name evidence="12" type="primary">modC</name>
    <name evidence="12" type="ORF">ACFSKO_11645</name>
</gene>
<dbReference type="InterPro" id="IPR050334">
    <property type="entry name" value="Molybdenum_import_ModC"/>
</dbReference>
<feature type="domain" description="ABC transporter" evidence="10">
    <location>
        <begin position="11"/>
        <end position="245"/>
    </location>
</feature>
<evidence type="ECO:0000256" key="5">
    <source>
        <dbReference type="ARBA" id="ARBA00022741"/>
    </source>
</evidence>
<keyword evidence="1" id="KW-0813">Transport</keyword>
<keyword evidence="5" id="KW-0547">Nucleotide-binding</keyword>
<dbReference type="Proteomes" id="UP001597294">
    <property type="component" value="Unassembled WGS sequence"/>
</dbReference>
<evidence type="ECO:0000313" key="13">
    <source>
        <dbReference type="Proteomes" id="UP001597294"/>
    </source>
</evidence>
<keyword evidence="3 9" id="KW-0500">Molybdenum</keyword>
<feature type="domain" description="Mop" evidence="11">
    <location>
        <begin position="304"/>
        <end position="376"/>
    </location>
</feature>
<keyword evidence="4" id="KW-0997">Cell inner membrane</keyword>
<keyword evidence="6 12" id="KW-0067">ATP-binding</keyword>
<organism evidence="12 13">
    <name type="scientific">Kiloniella antarctica</name>
    <dbReference type="NCBI Taxonomy" id="1550907"/>
    <lineage>
        <taxon>Bacteria</taxon>
        <taxon>Pseudomonadati</taxon>
        <taxon>Pseudomonadota</taxon>
        <taxon>Alphaproteobacteria</taxon>
        <taxon>Rhodospirillales</taxon>
        <taxon>Kiloniellaceae</taxon>
        <taxon>Kiloniella</taxon>
    </lineage>
</organism>
<dbReference type="PROSITE" id="PS50893">
    <property type="entry name" value="ABC_TRANSPORTER_2"/>
    <property type="match status" value="1"/>
</dbReference>
<evidence type="ECO:0000256" key="1">
    <source>
        <dbReference type="ARBA" id="ARBA00022448"/>
    </source>
</evidence>
<dbReference type="InterPro" id="IPR003439">
    <property type="entry name" value="ABC_transporter-like_ATP-bd"/>
</dbReference>
<dbReference type="InterPro" id="IPR005116">
    <property type="entry name" value="Transp-assoc_OB_typ1"/>
</dbReference>
<evidence type="ECO:0000256" key="2">
    <source>
        <dbReference type="ARBA" id="ARBA00022475"/>
    </source>
</evidence>
<dbReference type="InterPro" id="IPR003593">
    <property type="entry name" value="AAA+_ATPase"/>
</dbReference>
<evidence type="ECO:0000259" key="10">
    <source>
        <dbReference type="PROSITE" id="PS50893"/>
    </source>
</evidence>
<proteinExistence type="predicted"/>
<reference evidence="13" key="1">
    <citation type="journal article" date="2019" name="Int. J. Syst. Evol. Microbiol.">
        <title>The Global Catalogue of Microorganisms (GCM) 10K type strain sequencing project: providing services to taxonomists for standard genome sequencing and annotation.</title>
        <authorList>
            <consortium name="The Broad Institute Genomics Platform"/>
            <consortium name="The Broad Institute Genome Sequencing Center for Infectious Disease"/>
            <person name="Wu L."/>
            <person name="Ma J."/>
        </authorList>
    </citation>
    <scope>NUCLEOTIDE SEQUENCE [LARGE SCALE GENOMIC DNA]</scope>
    <source>
        <strain evidence="13">CGMCC 4.7192</strain>
    </source>
</reference>
<comment type="caution">
    <text evidence="12">The sequence shown here is derived from an EMBL/GenBank/DDBJ whole genome shotgun (WGS) entry which is preliminary data.</text>
</comment>
<name>A0ABW5BMW8_9PROT</name>
<dbReference type="SUPFAM" id="SSF50331">
    <property type="entry name" value="MOP-like"/>
    <property type="match status" value="1"/>
</dbReference>
<dbReference type="Gene3D" id="3.40.50.300">
    <property type="entry name" value="P-loop containing nucleotide triphosphate hydrolases"/>
    <property type="match status" value="1"/>
</dbReference>
<evidence type="ECO:0000256" key="3">
    <source>
        <dbReference type="ARBA" id="ARBA00022505"/>
    </source>
</evidence>
<dbReference type="InterPro" id="IPR027417">
    <property type="entry name" value="P-loop_NTPase"/>
</dbReference>
<evidence type="ECO:0000259" key="11">
    <source>
        <dbReference type="PROSITE" id="PS51866"/>
    </source>
</evidence>
<dbReference type="RefSeq" id="WP_380251692.1">
    <property type="nucleotide sequence ID" value="NZ_JBHUII010000004.1"/>
</dbReference>
<dbReference type="PROSITE" id="PS51866">
    <property type="entry name" value="MOP"/>
    <property type="match status" value="1"/>
</dbReference>
<dbReference type="PANTHER" id="PTHR43514:SF10">
    <property type="entry name" value="MOLYBDENUM IMPORT ATP-BINDING PROTEIN MODC 2"/>
    <property type="match status" value="1"/>
</dbReference>
<evidence type="ECO:0000313" key="12">
    <source>
        <dbReference type="EMBL" id="MFD2206275.1"/>
    </source>
</evidence>
<dbReference type="SMART" id="SM00382">
    <property type="entry name" value="AAA"/>
    <property type="match status" value="1"/>
</dbReference>
<dbReference type="Gene3D" id="2.40.50.100">
    <property type="match status" value="1"/>
</dbReference>
<dbReference type="InterPro" id="IPR008995">
    <property type="entry name" value="Mo/tungstate-bd_C_term_dom"/>
</dbReference>
<evidence type="ECO:0000256" key="6">
    <source>
        <dbReference type="ARBA" id="ARBA00022840"/>
    </source>
</evidence>
<dbReference type="SUPFAM" id="SSF52540">
    <property type="entry name" value="P-loop containing nucleoside triphosphate hydrolases"/>
    <property type="match status" value="1"/>
</dbReference>
<evidence type="ECO:0000256" key="4">
    <source>
        <dbReference type="ARBA" id="ARBA00022519"/>
    </source>
</evidence>
<keyword evidence="13" id="KW-1185">Reference proteome</keyword>
<dbReference type="InterPro" id="IPR004606">
    <property type="entry name" value="Mop_domain"/>
</dbReference>
<sequence length="381" mass="41882">MSGFGMIGEYPNSDGIVARFSGTLESFDLSTEFILPGRGVTALFGRSGCGKTTVLRCLAGLSRMEQGFLSVKGRVWQDGETFIPTYKRSVGFVFQEASLFTHLSVKDNLIFGQRRVKSRDRISKLDEIVSLLGLEQLLSRSVHNLSGGERQRIAIGRALMSGPELLLMDEPLAALDKFSKDEIIPYLDRLFKKLDIPMIFVSHDTEEVERLADNIVLMDQGKVVSSGPLSEVLSDPTLFIAQGPKTSSVIDVKVNFFSEEDRITEVLAEGGTLQIPGKLGDVGSTHRISIAANDVSLAKTKPSETTILNVLPVRILDIHLLDESRSNLLLSIGHQEDKSSAKFLARITQRSLRKFDFSIGEHVYAQIKSVSMVGGPHSKKS</sequence>
<dbReference type="NCBIfam" id="TIGR02142">
    <property type="entry name" value="modC_ABC"/>
    <property type="match status" value="1"/>
</dbReference>
<dbReference type="PANTHER" id="PTHR43514">
    <property type="entry name" value="ABC TRANSPORTER I FAMILY MEMBER 10"/>
    <property type="match status" value="1"/>
</dbReference>
<protein>
    <submittedName>
        <fullName evidence="12">Molybdenum ABC transporter ATP-binding protein</fullName>
    </submittedName>
</protein>
<dbReference type="GO" id="GO:0005524">
    <property type="term" value="F:ATP binding"/>
    <property type="evidence" value="ECO:0007669"/>
    <property type="project" value="UniProtKB-KW"/>
</dbReference>
<dbReference type="Pfam" id="PF00005">
    <property type="entry name" value="ABC_tran"/>
    <property type="match status" value="1"/>
</dbReference>
<accession>A0ABW5BMW8</accession>